<dbReference type="SUPFAM" id="SSF47203">
    <property type="entry name" value="Acyl-CoA dehydrogenase C-terminal domain-like"/>
    <property type="match status" value="1"/>
</dbReference>
<evidence type="ECO:0000313" key="11">
    <source>
        <dbReference type="EMBL" id="QJQ33251.1"/>
    </source>
</evidence>
<dbReference type="PANTHER" id="PTHR42803:SF1">
    <property type="entry name" value="BROAD-SPECIFICITY LINEAR ACYL-COA DEHYDROGENASE FADE5"/>
    <property type="match status" value="1"/>
</dbReference>
<dbReference type="EMBL" id="CP053015">
    <property type="protein sequence ID" value="QJQ33251.1"/>
    <property type="molecule type" value="Genomic_DNA"/>
</dbReference>
<proteinExistence type="inferred from homology"/>
<evidence type="ECO:0000259" key="8">
    <source>
        <dbReference type="Pfam" id="PF02770"/>
    </source>
</evidence>
<evidence type="ECO:0000256" key="1">
    <source>
        <dbReference type="ARBA" id="ARBA00001974"/>
    </source>
</evidence>
<evidence type="ECO:0000313" key="12">
    <source>
        <dbReference type="Proteomes" id="UP000503018"/>
    </source>
</evidence>
<name>A0A6M4B1H0_9SPHN</name>
<feature type="domain" description="Acyl-CoA dehydrogenase/oxidase N-terminal" evidence="9">
    <location>
        <begin position="73"/>
        <end position="156"/>
    </location>
</feature>
<dbReference type="GO" id="GO:0050660">
    <property type="term" value="F:flavin adenine dinucleotide binding"/>
    <property type="evidence" value="ECO:0007669"/>
    <property type="project" value="InterPro"/>
</dbReference>
<sequence length="583" mass="61768">MSYRPPVTEQRFVLDHVVRIGELAAHERFADATPDMVDAIVEGIGQLAEGEYAPLNRFGDVNNPKWSPTGVTMPEGFKAAYKAFVEGGWGSIDGPTAYGGQGLPFSLANVIIESLGTANMGFTLINILTPGAIHALMAYGSEEQKATWLPKLVSGEWNGTMNLTEPGAGSDVGALRSTAELVTDGPMAGQYKIRGQKIYITFGEHDLTDNIVHLVLARTPGAPEGTRGISLFLVPKYRLDADGRPTIDNGVRCRSIEHKLGLHNSPTCVMAYGEDGDSYGEMIGSEFGGMRAMFVMMNAARLLVGNQGIQISERATQHALRYAADRVQSARASDPAAGPVAIIEHPDVRRMLLRMKALTEGARALVYYAAGQSDRGTLGDDAARARTDILIPLAKAWPTDIGCEVASLGIQIHGGMGFVEETGAAQHYRDARIAPIYEGTNGIQAADLVGRKLSMGNGEPLSALVADIRAGAQGEGNLLALAAACADVTDWMRAASVDDRLAGSVDYLAMMAVATAGWLMRIQHDAAKAALAAGEGDPDFLNAKIATARFFLDRIVPEALGRKAGATAGAADLYSLKASQLVA</sequence>
<dbReference type="InterPro" id="IPR009100">
    <property type="entry name" value="AcylCoA_DH/oxidase_NM_dom_sf"/>
</dbReference>
<dbReference type="Pfam" id="PF02770">
    <property type="entry name" value="Acyl-CoA_dh_M"/>
    <property type="match status" value="1"/>
</dbReference>
<dbReference type="InterPro" id="IPR052166">
    <property type="entry name" value="Diverse_Acyl-CoA_DH"/>
</dbReference>
<evidence type="ECO:0000256" key="5">
    <source>
        <dbReference type="ARBA" id="ARBA00023002"/>
    </source>
</evidence>
<reference evidence="11 12" key="1">
    <citation type="submission" date="2020-01" db="EMBL/GenBank/DDBJ databases">
        <title>Sphingomonas sp. strain CSW-10.</title>
        <authorList>
            <person name="Chen W.-M."/>
        </authorList>
    </citation>
    <scope>NUCLEOTIDE SEQUENCE [LARGE SCALE GENOMIC DNA]</scope>
    <source>
        <strain evidence="11 12">CSW-10</strain>
    </source>
</reference>
<keyword evidence="5 6" id="KW-0560">Oxidoreductase</keyword>
<keyword evidence="4 6" id="KW-0274">FAD</keyword>
<comment type="cofactor">
    <cofactor evidence="1 6">
        <name>FAD</name>
        <dbReference type="ChEBI" id="CHEBI:57692"/>
    </cofactor>
</comment>
<dbReference type="Pfam" id="PF00441">
    <property type="entry name" value="Acyl-CoA_dh_1"/>
    <property type="match status" value="1"/>
</dbReference>
<evidence type="ECO:0000256" key="6">
    <source>
        <dbReference type="RuleBase" id="RU362125"/>
    </source>
</evidence>
<dbReference type="GO" id="GO:0016627">
    <property type="term" value="F:oxidoreductase activity, acting on the CH-CH group of donors"/>
    <property type="evidence" value="ECO:0007669"/>
    <property type="project" value="InterPro"/>
</dbReference>
<evidence type="ECO:0000256" key="3">
    <source>
        <dbReference type="ARBA" id="ARBA00022630"/>
    </source>
</evidence>
<feature type="domain" description="Acyl-CoA dehydrogenase/oxidase C-terminal" evidence="7">
    <location>
        <begin position="289"/>
        <end position="448"/>
    </location>
</feature>
<accession>A0A6M4B1H0</accession>
<dbReference type="InterPro" id="IPR025878">
    <property type="entry name" value="Acyl-CoA_dh-like_C_dom"/>
</dbReference>
<dbReference type="Pfam" id="PF02771">
    <property type="entry name" value="Acyl-CoA_dh_N"/>
    <property type="match status" value="1"/>
</dbReference>
<dbReference type="Pfam" id="PF12806">
    <property type="entry name" value="Acyl-CoA_dh_C"/>
    <property type="match status" value="1"/>
</dbReference>
<dbReference type="Proteomes" id="UP000503018">
    <property type="component" value="Chromosome"/>
</dbReference>
<feature type="domain" description="Acetyl-CoA dehydrogenase-like C-terminal" evidence="10">
    <location>
        <begin position="478"/>
        <end position="576"/>
    </location>
</feature>
<keyword evidence="3 6" id="KW-0285">Flavoprotein</keyword>
<dbReference type="PANTHER" id="PTHR42803">
    <property type="entry name" value="ACYL-COA DEHYDROGENASE"/>
    <property type="match status" value="1"/>
</dbReference>
<evidence type="ECO:0000256" key="4">
    <source>
        <dbReference type="ARBA" id="ARBA00022827"/>
    </source>
</evidence>
<dbReference type="RefSeq" id="WP_169947322.1">
    <property type="nucleotide sequence ID" value="NZ_CP053015.1"/>
</dbReference>
<evidence type="ECO:0000259" key="9">
    <source>
        <dbReference type="Pfam" id="PF02771"/>
    </source>
</evidence>
<dbReference type="InterPro" id="IPR009075">
    <property type="entry name" value="AcylCo_DH/oxidase_C"/>
</dbReference>
<organism evidence="11 12">
    <name type="scientific">Sphingomonas lacunae</name>
    <dbReference type="NCBI Taxonomy" id="2698828"/>
    <lineage>
        <taxon>Bacteria</taxon>
        <taxon>Pseudomonadati</taxon>
        <taxon>Pseudomonadota</taxon>
        <taxon>Alphaproteobacteria</taxon>
        <taxon>Sphingomonadales</taxon>
        <taxon>Sphingomonadaceae</taxon>
        <taxon>Sphingomonas</taxon>
    </lineage>
</organism>
<protein>
    <submittedName>
        <fullName evidence="11">Acyl-CoA dehydrogenase</fullName>
    </submittedName>
</protein>
<dbReference type="AlphaFoldDB" id="A0A6M4B1H0"/>
<gene>
    <name evidence="11" type="ORF">GV829_13060</name>
</gene>
<dbReference type="Gene3D" id="2.40.110.10">
    <property type="entry name" value="Butyryl-CoA Dehydrogenase, subunit A, domain 2"/>
    <property type="match status" value="1"/>
</dbReference>
<dbReference type="InterPro" id="IPR013786">
    <property type="entry name" value="AcylCoA_DH/ox_N"/>
</dbReference>
<evidence type="ECO:0000259" key="10">
    <source>
        <dbReference type="Pfam" id="PF12806"/>
    </source>
</evidence>
<dbReference type="KEGG" id="slan:GV829_13060"/>
<dbReference type="SUPFAM" id="SSF56645">
    <property type="entry name" value="Acyl-CoA dehydrogenase NM domain-like"/>
    <property type="match status" value="1"/>
</dbReference>
<dbReference type="InterPro" id="IPR006091">
    <property type="entry name" value="Acyl-CoA_Oxase/DH_mid-dom"/>
</dbReference>
<dbReference type="Gene3D" id="1.20.140.10">
    <property type="entry name" value="Butyryl-CoA Dehydrogenase, subunit A, domain 3"/>
    <property type="match status" value="1"/>
</dbReference>
<dbReference type="Gene3D" id="1.10.540.10">
    <property type="entry name" value="Acyl-CoA dehydrogenase/oxidase, N-terminal domain"/>
    <property type="match status" value="1"/>
</dbReference>
<evidence type="ECO:0000256" key="2">
    <source>
        <dbReference type="ARBA" id="ARBA00009347"/>
    </source>
</evidence>
<evidence type="ECO:0000259" key="7">
    <source>
        <dbReference type="Pfam" id="PF00441"/>
    </source>
</evidence>
<keyword evidence="12" id="KW-1185">Reference proteome</keyword>
<dbReference type="InterPro" id="IPR037069">
    <property type="entry name" value="AcylCoA_DH/ox_N_sf"/>
</dbReference>
<comment type="similarity">
    <text evidence="2 6">Belongs to the acyl-CoA dehydrogenase family.</text>
</comment>
<feature type="domain" description="Acyl-CoA oxidase/dehydrogenase middle" evidence="8">
    <location>
        <begin position="161"/>
        <end position="270"/>
    </location>
</feature>
<dbReference type="InterPro" id="IPR036250">
    <property type="entry name" value="AcylCo_DH-like_C"/>
</dbReference>
<dbReference type="InterPro" id="IPR046373">
    <property type="entry name" value="Acyl-CoA_Oxase/DH_mid-dom_sf"/>
</dbReference>